<dbReference type="InterPro" id="IPR012797">
    <property type="entry name" value="CobF"/>
</dbReference>
<dbReference type="PIRSF" id="PIRSF036525">
    <property type="entry name" value="CobF"/>
    <property type="match status" value="1"/>
</dbReference>
<dbReference type="AlphaFoldDB" id="A0A7Y9H2Y0"/>
<dbReference type="NCBIfam" id="TIGR02434">
    <property type="entry name" value="CobF"/>
    <property type="match status" value="1"/>
</dbReference>
<dbReference type="InterPro" id="IPR035996">
    <property type="entry name" value="4pyrrol_Methylase_sf"/>
</dbReference>
<evidence type="ECO:0000256" key="3">
    <source>
        <dbReference type="ARBA" id="ARBA00022603"/>
    </source>
</evidence>
<dbReference type="PANTHER" id="PTHR43467:SF1">
    <property type="entry name" value="PRECORRIN-6A SYNTHASE [DEACETYLATING]"/>
    <property type="match status" value="1"/>
</dbReference>
<dbReference type="Gene3D" id="3.30.950.10">
    <property type="entry name" value="Methyltransferase, Cobalt-precorrin-4 Transmethylase, Domain 2"/>
    <property type="match status" value="1"/>
</dbReference>
<dbReference type="GO" id="GO:0043819">
    <property type="term" value="F:precorrin-6A synthase (deacetylating) activity"/>
    <property type="evidence" value="ECO:0007669"/>
    <property type="project" value="UniProtKB-EC"/>
</dbReference>
<dbReference type="Pfam" id="PF00590">
    <property type="entry name" value="TP_methylase"/>
    <property type="match status" value="1"/>
</dbReference>
<dbReference type="RefSeq" id="WP_179619326.1">
    <property type="nucleotide sequence ID" value="NZ_JACCBW010000002.1"/>
</dbReference>
<dbReference type="InterPro" id="IPR000878">
    <property type="entry name" value="4pyrrol_Mease"/>
</dbReference>
<comment type="pathway">
    <text evidence="1">Cofactor biosynthesis; adenosylcobalamin biosynthesis.</text>
</comment>
<keyword evidence="3 7" id="KW-0489">Methyltransferase</keyword>
<keyword evidence="8" id="KW-1185">Reference proteome</keyword>
<keyword evidence="4 7" id="KW-0808">Transferase</keyword>
<reference evidence="7 8" key="1">
    <citation type="submission" date="2020-07" db="EMBL/GenBank/DDBJ databases">
        <authorList>
            <person name="Partida-Martinez L."/>
            <person name="Huntemann M."/>
            <person name="Clum A."/>
            <person name="Wang J."/>
            <person name="Palaniappan K."/>
            <person name="Ritter S."/>
            <person name="Chen I.-M."/>
            <person name="Stamatis D."/>
            <person name="Reddy T."/>
            <person name="O'Malley R."/>
            <person name="Daum C."/>
            <person name="Shapiro N."/>
            <person name="Ivanova N."/>
            <person name="Kyrpides N."/>
            <person name="Woyke T."/>
        </authorList>
    </citation>
    <scope>NUCLEOTIDE SEQUENCE [LARGE SCALE GENOMIC DNA]</scope>
    <source>
        <strain evidence="7 8">AT2.17</strain>
    </source>
</reference>
<evidence type="ECO:0000259" key="6">
    <source>
        <dbReference type="Pfam" id="PF00590"/>
    </source>
</evidence>
<protein>
    <submittedName>
        <fullName evidence="7">Precorrin-6A synthase</fullName>
        <ecNumber evidence="7">2.1.1.152</ecNumber>
    </submittedName>
</protein>
<dbReference type="PANTHER" id="PTHR43467">
    <property type="entry name" value="COBALT-PRECORRIN-2 C(20)-METHYLTRANSFERASE"/>
    <property type="match status" value="1"/>
</dbReference>
<comment type="caution">
    <text evidence="7">The sequence shown here is derived from an EMBL/GenBank/DDBJ whole genome shotgun (WGS) entry which is preliminary data.</text>
</comment>
<keyword evidence="2" id="KW-0169">Cobalamin biosynthesis</keyword>
<dbReference type="GO" id="GO:0009236">
    <property type="term" value="P:cobalamin biosynthetic process"/>
    <property type="evidence" value="ECO:0007669"/>
    <property type="project" value="UniProtKB-KW"/>
</dbReference>
<dbReference type="InterPro" id="IPR014777">
    <property type="entry name" value="4pyrrole_Mease_sub1"/>
</dbReference>
<organism evidence="7 8">
    <name type="scientific">Nocardioides cavernae</name>
    <dbReference type="NCBI Taxonomy" id="1921566"/>
    <lineage>
        <taxon>Bacteria</taxon>
        <taxon>Bacillati</taxon>
        <taxon>Actinomycetota</taxon>
        <taxon>Actinomycetes</taxon>
        <taxon>Propionibacteriales</taxon>
        <taxon>Nocardioidaceae</taxon>
        <taxon>Nocardioides</taxon>
    </lineage>
</organism>
<keyword evidence="5" id="KW-0949">S-adenosyl-L-methionine</keyword>
<sequence length="260" mass="27334">MTTTTVRIVGIGCHPGQLTGEAREAVAGCDYVIAADKGSSDGGDDPLLAVRRAICAELGVELVAVPDPERDRDPDLDATAYDGAVLDWHDARAAAYGSVLGARPGTVGFLVWGDPAFYDSTIRVVERLDVPYDVLPGVSALSLLAARHRVVLHEVGRPVLVTTGRRLADDVAAGHDNLVVMLDGRLQATLLAGDWDIWWGANLGSPHEELVAGRLGDVEPEVRAARARARDADGWVMDTYLLRRRSGAASGAGTGVGGGP</sequence>
<dbReference type="Gene3D" id="3.40.1010.10">
    <property type="entry name" value="Cobalt-precorrin-4 Transmethylase, Domain 1"/>
    <property type="match status" value="1"/>
</dbReference>
<dbReference type="EMBL" id="JACCBW010000002">
    <property type="protein sequence ID" value="NYE36678.1"/>
    <property type="molecule type" value="Genomic_DNA"/>
</dbReference>
<dbReference type="EC" id="2.1.1.152" evidence="7"/>
<dbReference type="SUPFAM" id="SSF53790">
    <property type="entry name" value="Tetrapyrrole methylase"/>
    <property type="match status" value="1"/>
</dbReference>
<feature type="domain" description="Tetrapyrrole methylase" evidence="6">
    <location>
        <begin position="6"/>
        <end position="218"/>
    </location>
</feature>
<proteinExistence type="predicted"/>
<reference evidence="7 8" key="2">
    <citation type="submission" date="2020-08" db="EMBL/GenBank/DDBJ databases">
        <title>The Agave Microbiome: Exploring the role of microbial communities in plant adaptations to desert environments.</title>
        <authorList>
            <person name="Partida-Martinez L.P."/>
        </authorList>
    </citation>
    <scope>NUCLEOTIDE SEQUENCE [LARGE SCALE GENOMIC DNA]</scope>
    <source>
        <strain evidence="7 8">AT2.17</strain>
    </source>
</reference>
<evidence type="ECO:0000313" key="8">
    <source>
        <dbReference type="Proteomes" id="UP000549911"/>
    </source>
</evidence>
<accession>A0A7Y9H2Y0</accession>
<dbReference type="Proteomes" id="UP000549911">
    <property type="component" value="Unassembled WGS sequence"/>
</dbReference>
<evidence type="ECO:0000313" key="7">
    <source>
        <dbReference type="EMBL" id="NYE36678.1"/>
    </source>
</evidence>
<gene>
    <name evidence="7" type="ORF">F4692_001811</name>
</gene>
<dbReference type="CDD" id="cd11643">
    <property type="entry name" value="Precorrin-6A-synthase"/>
    <property type="match status" value="1"/>
</dbReference>
<evidence type="ECO:0000256" key="1">
    <source>
        <dbReference type="ARBA" id="ARBA00004953"/>
    </source>
</evidence>
<evidence type="ECO:0000256" key="4">
    <source>
        <dbReference type="ARBA" id="ARBA00022679"/>
    </source>
</evidence>
<dbReference type="InterPro" id="IPR014776">
    <property type="entry name" value="4pyrrole_Mease_sub2"/>
</dbReference>
<dbReference type="GO" id="GO:0032259">
    <property type="term" value="P:methylation"/>
    <property type="evidence" value="ECO:0007669"/>
    <property type="project" value="UniProtKB-KW"/>
</dbReference>
<evidence type="ECO:0000256" key="2">
    <source>
        <dbReference type="ARBA" id="ARBA00022573"/>
    </source>
</evidence>
<name>A0A7Y9H2Y0_9ACTN</name>
<evidence type="ECO:0000256" key="5">
    <source>
        <dbReference type="ARBA" id="ARBA00022691"/>
    </source>
</evidence>